<proteinExistence type="predicted"/>
<dbReference type="RefSeq" id="WP_055006418.1">
    <property type="nucleotide sequence ID" value="NZ_CP092923.1"/>
</dbReference>
<name>A0ABW7NH95_9PSED</name>
<keyword evidence="1" id="KW-0472">Membrane</keyword>
<keyword evidence="1" id="KW-1133">Transmembrane helix</keyword>
<reference evidence="2 3" key="1">
    <citation type="submission" date="2023-08" db="EMBL/GenBank/DDBJ databases">
        <title>Genomic and mutational analysis of Pseudomonas syringae pv. tagetis EB037 pathogenicity on sunflower.</title>
        <authorList>
            <person name="Maul J.E."/>
        </authorList>
    </citation>
    <scope>NUCLEOTIDE SEQUENCE [LARGE SCALE GENOMIC DNA]</scope>
    <source>
        <strain evidence="2 3">EB037_T1</strain>
    </source>
</reference>
<accession>A0ABW7NH95</accession>
<evidence type="ECO:0000256" key="1">
    <source>
        <dbReference type="SAM" id="Phobius"/>
    </source>
</evidence>
<protein>
    <recommendedName>
        <fullName evidence="4">Toxin CptA</fullName>
    </recommendedName>
</protein>
<sequence>MSSPSDRFECHWQASHLLLALYLAVQLLALVALFSLDISGWVVAPGVLVCVAHAAWVLPRSILLSHSAAFTALKRDPQGWQLWNERDGWQPVQLCPDSLALPWVVILRFRPIINGKPAWSRMSCCIPLDALTPDIHRRLRVRLKFSRNRWAAPE</sequence>
<feature type="transmembrane region" description="Helical" evidence="1">
    <location>
        <begin position="40"/>
        <end position="58"/>
    </location>
</feature>
<dbReference type="Pfam" id="PF07254">
    <property type="entry name" value="Cpta_toxin"/>
    <property type="match status" value="1"/>
</dbReference>
<organism evidence="2 3">
    <name type="scientific">Pseudomonas syringae pv. tagetis</name>
    <dbReference type="NCBI Taxonomy" id="129140"/>
    <lineage>
        <taxon>Bacteria</taxon>
        <taxon>Pseudomonadati</taxon>
        <taxon>Pseudomonadota</taxon>
        <taxon>Gammaproteobacteria</taxon>
        <taxon>Pseudomonadales</taxon>
        <taxon>Pseudomonadaceae</taxon>
        <taxon>Pseudomonas</taxon>
    </lineage>
</organism>
<dbReference type="InterPro" id="IPR009883">
    <property type="entry name" value="YgfX"/>
</dbReference>
<keyword evidence="1" id="KW-0812">Transmembrane</keyword>
<dbReference type="Proteomes" id="UP001610657">
    <property type="component" value="Unassembled WGS sequence"/>
</dbReference>
<feature type="transmembrane region" description="Helical" evidence="1">
    <location>
        <begin position="12"/>
        <end position="34"/>
    </location>
</feature>
<evidence type="ECO:0000313" key="3">
    <source>
        <dbReference type="Proteomes" id="UP001610657"/>
    </source>
</evidence>
<gene>
    <name evidence="2" type="ORF">RA271_03045</name>
</gene>
<evidence type="ECO:0000313" key="2">
    <source>
        <dbReference type="EMBL" id="MFH7514172.1"/>
    </source>
</evidence>
<keyword evidence="3" id="KW-1185">Reference proteome</keyword>
<dbReference type="GeneID" id="96220444"/>
<dbReference type="EMBL" id="JAVCQK010000001">
    <property type="protein sequence ID" value="MFH7514172.1"/>
    <property type="molecule type" value="Genomic_DNA"/>
</dbReference>
<evidence type="ECO:0008006" key="4">
    <source>
        <dbReference type="Google" id="ProtNLM"/>
    </source>
</evidence>
<comment type="caution">
    <text evidence="2">The sequence shown here is derived from an EMBL/GenBank/DDBJ whole genome shotgun (WGS) entry which is preliminary data.</text>
</comment>